<feature type="binding site" evidence="11">
    <location>
        <position position="191"/>
    </location>
    <ligand>
        <name>Mg(2+)</name>
        <dbReference type="ChEBI" id="CHEBI:18420"/>
        <label>2</label>
    </ligand>
</feature>
<evidence type="ECO:0000256" key="6">
    <source>
        <dbReference type="ARBA" id="ARBA00022723"/>
    </source>
</evidence>
<dbReference type="PANTHER" id="PTHR21371:SF1">
    <property type="entry name" value="KETOL-ACID REDUCTOISOMERASE, MITOCHONDRIAL"/>
    <property type="match status" value="1"/>
</dbReference>
<feature type="domain" description="KARI N-terminal Rossmann" evidence="12">
    <location>
        <begin position="1"/>
        <end position="182"/>
    </location>
</feature>
<keyword evidence="9 11" id="KW-0100">Branched-chain amino acid biosynthesis</keyword>
<dbReference type="GO" id="GO:0050661">
    <property type="term" value="F:NADP binding"/>
    <property type="evidence" value="ECO:0007669"/>
    <property type="project" value="InterPro"/>
</dbReference>
<feature type="binding site" evidence="11">
    <location>
        <position position="191"/>
    </location>
    <ligand>
        <name>Mg(2+)</name>
        <dbReference type="ChEBI" id="CHEBI:18420"/>
        <label>1</label>
    </ligand>
</feature>
<comment type="caution">
    <text evidence="14">The sequence shown here is derived from an EMBL/GenBank/DDBJ whole genome shotgun (WGS) entry which is preliminary data.</text>
</comment>
<keyword evidence="5 11" id="KW-0028">Amino-acid biosynthesis</keyword>
<sequence length="331" mass="37722">MPRYYYDSDADINHLKDKVISIIGYGNQGRAQALNMRDSGIKNIIIGNQKDSSFDQACEDGWEVMSIAEAAKKGDIIFMLLPDEVAPEIYKKDIHPYLKPKDVLNFASGYNITYHLIEPPSFVDIIMLAPRMIGDGVREMYRKGEGFPSFISIKQDFSGTAKDVCLALAKAIGSTKKGVLEIDFDHETYLDLFTELATFPLIISILKMVFEFEQSKGFAIDEILQELYLSKEPAIIFSRIAEVGLLRQLKFHSRTSQYGHLSRSLYIQNNYKQLLWPIFEKAFDEIINGDFASEWIQEQSVGCPKFKKLWDNVNKDPITLAEDSINESLKK</sequence>
<feature type="domain" description="KARI C-terminal knotted" evidence="13">
    <location>
        <begin position="183"/>
        <end position="331"/>
    </location>
</feature>
<proteinExistence type="inferred from homology"/>
<evidence type="ECO:0000313" key="14">
    <source>
        <dbReference type="EMBL" id="OIQ09876.1"/>
    </source>
</evidence>
<dbReference type="PIRSF" id="PIRSF000116">
    <property type="entry name" value="IlvC_gammaproteo"/>
    <property type="match status" value="1"/>
</dbReference>
<evidence type="ECO:0000256" key="7">
    <source>
        <dbReference type="ARBA" id="ARBA00022842"/>
    </source>
</evidence>
<evidence type="ECO:0000259" key="13">
    <source>
        <dbReference type="PROSITE" id="PS51851"/>
    </source>
</evidence>
<dbReference type="EMBL" id="MIHH01000002">
    <property type="protein sequence ID" value="OIQ09876.1"/>
    <property type="molecule type" value="Genomic_DNA"/>
</dbReference>
<dbReference type="InterPro" id="IPR013116">
    <property type="entry name" value="KARI_N"/>
</dbReference>
<evidence type="ECO:0000256" key="2">
    <source>
        <dbReference type="ARBA" id="ARBA00004864"/>
    </source>
</evidence>
<keyword evidence="6 11" id="KW-0479">Metal-binding</keyword>
<dbReference type="InterPro" id="IPR008927">
    <property type="entry name" value="6-PGluconate_DH-like_C_sf"/>
</dbReference>
<keyword evidence="14" id="KW-0413">Isomerase</keyword>
<dbReference type="InterPro" id="IPR013023">
    <property type="entry name" value="KARI"/>
</dbReference>
<dbReference type="InterPro" id="IPR036291">
    <property type="entry name" value="NAD(P)-bd_dom_sf"/>
</dbReference>
<dbReference type="SUPFAM" id="SSF51735">
    <property type="entry name" value="NAD(P)-binding Rossmann-fold domains"/>
    <property type="match status" value="1"/>
</dbReference>
<keyword evidence="8 11" id="KW-0560">Oxidoreductase</keyword>
<feature type="binding site" evidence="11">
    <location>
        <position position="195"/>
    </location>
    <ligand>
        <name>Mg(2+)</name>
        <dbReference type="ChEBI" id="CHEBI:18420"/>
        <label>1</label>
    </ligand>
</feature>
<evidence type="ECO:0000256" key="11">
    <source>
        <dbReference type="PROSITE-ProRule" id="PRU01198"/>
    </source>
</evidence>
<dbReference type="PROSITE" id="PS51850">
    <property type="entry name" value="KARI_N"/>
    <property type="match status" value="1"/>
</dbReference>
<dbReference type="NCBIfam" id="TIGR00465">
    <property type="entry name" value="ilvC"/>
    <property type="match status" value="1"/>
</dbReference>
<evidence type="ECO:0000256" key="1">
    <source>
        <dbReference type="ARBA" id="ARBA00001946"/>
    </source>
</evidence>
<dbReference type="Pfam" id="PF07991">
    <property type="entry name" value="KARI_N"/>
    <property type="match status" value="1"/>
</dbReference>
<keyword evidence="7 11" id="KW-0460">Magnesium</keyword>
<dbReference type="InterPro" id="IPR000506">
    <property type="entry name" value="KARI_C"/>
</dbReference>
<dbReference type="GO" id="GO:0046872">
    <property type="term" value="F:metal ion binding"/>
    <property type="evidence" value="ECO:0007669"/>
    <property type="project" value="UniProtKB-UniRule"/>
</dbReference>
<evidence type="ECO:0000256" key="10">
    <source>
        <dbReference type="NCBIfam" id="TIGR00465"/>
    </source>
</evidence>
<evidence type="ECO:0000256" key="9">
    <source>
        <dbReference type="ARBA" id="ARBA00023304"/>
    </source>
</evidence>
<organism evidence="14 15">
    <name type="scientific">Neomoorella thermoacetica</name>
    <name type="common">Clostridium thermoaceticum</name>
    <dbReference type="NCBI Taxonomy" id="1525"/>
    <lineage>
        <taxon>Bacteria</taxon>
        <taxon>Bacillati</taxon>
        <taxon>Bacillota</taxon>
        <taxon>Clostridia</taxon>
        <taxon>Neomoorellales</taxon>
        <taxon>Neomoorellaceae</taxon>
        <taxon>Neomoorella</taxon>
    </lineage>
</organism>
<evidence type="ECO:0000313" key="15">
    <source>
        <dbReference type="Proteomes" id="UP000182743"/>
    </source>
</evidence>
<evidence type="ECO:0000256" key="3">
    <source>
        <dbReference type="ARBA" id="ARBA00004885"/>
    </source>
</evidence>
<reference evidence="14 15" key="1">
    <citation type="submission" date="2016-08" db="EMBL/GenBank/DDBJ databases">
        <title>Genome-based comparison of Moorella thermoacetic strains.</title>
        <authorList>
            <person name="Poehlein A."/>
            <person name="Bengelsdorf F.R."/>
            <person name="Esser C."/>
            <person name="Duerre P."/>
            <person name="Daniel R."/>
        </authorList>
    </citation>
    <scope>NUCLEOTIDE SEQUENCE [LARGE SCALE GENOMIC DNA]</scope>
    <source>
        <strain evidence="14 15">DSM 11768</strain>
    </source>
</reference>
<comment type="pathway">
    <text evidence="2">Amino-acid biosynthesis; L-valine biosynthesis; L-valine from pyruvate: step 2/4.</text>
</comment>
<dbReference type="PROSITE" id="PS51851">
    <property type="entry name" value="KARI_C"/>
    <property type="match status" value="1"/>
</dbReference>
<dbReference type="GO" id="GO:0009097">
    <property type="term" value="P:isoleucine biosynthetic process"/>
    <property type="evidence" value="ECO:0007669"/>
    <property type="project" value="UniProtKB-UniRule"/>
</dbReference>
<dbReference type="GO" id="GO:0004455">
    <property type="term" value="F:ketol-acid reductoisomerase activity"/>
    <property type="evidence" value="ECO:0007669"/>
    <property type="project" value="UniProtKB-UniRule"/>
</dbReference>
<dbReference type="GO" id="GO:0009099">
    <property type="term" value="P:L-valine biosynthetic process"/>
    <property type="evidence" value="ECO:0007669"/>
    <property type="project" value="UniProtKB-UniRule"/>
</dbReference>
<dbReference type="SUPFAM" id="SSF48179">
    <property type="entry name" value="6-phosphogluconate dehydrogenase C-terminal domain-like"/>
    <property type="match status" value="1"/>
</dbReference>
<dbReference type="UniPathway" id="UPA00047">
    <property type="reaction ID" value="UER00056"/>
</dbReference>
<dbReference type="PANTHER" id="PTHR21371">
    <property type="entry name" value="KETOL-ACID REDUCTOISOMERASE, MITOCHONDRIAL"/>
    <property type="match status" value="1"/>
</dbReference>
<dbReference type="RefSeq" id="WP_071520511.1">
    <property type="nucleotide sequence ID" value="NZ_MIHH01000002.1"/>
</dbReference>
<dbReference type="Gene3D" id="3.40.50.720">
    <property type="entry name" value="NAD(P)-binding Rossmann-like Domain"/>
    <property type="match status" value="1"/>
</dbReference>
<dbReference type="EC" id="1.1.1.86" evidence="10"/>
<protein>
    <recommendedName>
        <fullName evidence="10">Ketol-acid reductoisomerase</fullName>
        <ecNumber evidence="10">1.1.1.86</ecNumber>
    </recommendedName>
</protein>
<evidence type="ECO:0000256" key="8">
    <source>
        <dbReference type="ARBA" id="ARBA00023002"/>
    </source>
</evidence>
<gene>
    <name evidence="14" type="primary">ilvC_1</name>
    <name evidence="14" type="ORF">MOOR_07180</name>
</gene>
<dbReference type="Pfam" id="PF01450">
    <property type="entry name" value="KARI_C"/>
    <property type="match status" value="1"/>
</dbReference>
<dbReference type="AlphaFoldDB" id="A0A1J5JME4"/>
<comment type="caution">
    <text evidence="11">Lacks conserved residue(s) required for the propagation of feature annotation.</text>
</comment>
<evidence type="ECO:0000256" key="5">
    <source>
        <dbReference type="ARBA" id="ARBA00022605"/>
    </source>
</evidence>
<evidence type="ECO:0000259" key="12">
    <source>
        <dbReference type="PROSITE" id="PS51850"/>
    </source>
</evidence>
<dbReference type="InterPro" id="IPR014359">
    <property type="entry name" value="KARI_prok"/>
</dbReference>
<comment type="pathway">
    <text evidence="3">Amino-acid biosynthesis; L-isoleucine biosynthesis; L-isoleucine from 2-oxobutanoate: step 2/4.</text>
</comment>
<comment type="similarity">
    <text evidence="4 11">Belongs to the ketol-acid reductoisomerase family.</text>
</comment>
<dbReference type="Gene3D" id="6.10.240.10">
    <property type="match status" value="1"/>
</dbReference>
<comment type="cofactor">
    <cofactor evidence="1">
        <name>Mg(2+)</name>
        <dbReference type="ChEBI" id="CHEBI:18420"/>
    </cofactor>
</comment>
<evidence type="ECO:0000256" key="4">
    <source>
        <dbReference type="ARBA" id="ARBA00010318"/>
    </source>
</evidence>
<accession>A0A1J5JME4</accession>
<dbReference type="GO" id="GO:0016853">
    <property type="term" value="F:isomerase activity"/>
    <property type="evidence" value="ECO:0007669"/>
    <property type="project" value="UniProtKB-KW"/>
</dbReference>
<dbReference type="Proteomes" id="UP000182743">
    <property type="component" value="Unassembled WGS sequence"/>
</dbReference>
<dbReference type="UniPathway" id="UPA00049">
    <property type="reaction ID" value="UER00060"/>
</dbReference>
<name>A0A1J5JME4_NEOTH</name>